<reference evidence="2" key="1">
    <citation type="journal article" date="2019" name="Int. J. Syst. Evol. Microbiol.">
        <title>The Global Catalogue of Microorganisms (GCM) 10K type strain sequencing project: providing services to taxonomists for standard genome sequencing and annotation.</title>
        <authorList>
            <consortium name="The Broad Institute Genomics Platform"/>
            <consortium name="The Broad Institute Genome Sequencing Center for Infectious Disease"/>
            <person name="Wu L."/>
            <person name="Ma J."/>
        </authorList>
    </citation>
    <scope>NUCLEOTIDE SEQUENCE [LARGE SCALE GENOMIC DNA]</scope>
    <source>
        <strain evidence="2">JCM 16082</strain>
    </source>
</reference>
<dbReference type="Proteomes" id="UP001500507">
    <property type="component" value="Unassembled WGS sequence"/>
</dbReference>
<accession>A0ABP3XV78</accession>
<keyword evidence="2" id="KW-1185">Reference proteome</keyword>
<protein>
    <submittedName>
        <fullName evidence="1">Uncharacterized protein</fullName>
    </submittedName>
</protein>
<comment type="caution">
    <text evidence="1">The sequence shown here is derived from an EMBL/GenBank/DDBJ whole genome shotgun (WGS) entry which is preliminary data.</text>
</comment>
<evidence type="ECO:0000313" key="2">
    <source>
        <dbReference type="Proteomes" id="UP001500507"/>
    </source>
</evidence>
<dbReference type="EMBL" id="BAAAFG010000016">
    <property type="protein sequence ID" value="GAA0873304.1"/>
    <property type="molecule type" value="Genomic_DNA"/>
</dbReference>
<name>A0ABP3XV78_9FLAO</name>
<proteinExistence type="predicted"/>
<gene>
    <name evidence="1" type="ORF">GCM10009117_24510</name>
</gene>
<evidence type="ECO:0000313" key="1">
    <source>
        <dbReference type="EMBL" id="GAA0873304.1"/>
    </source>
</evidence>
<sequence>MDSIKKKMAIEKKIDIPIESSLGHLAYGDLIFERWRALKKKNNKDINFE</sequence>
<organism evidence="1 2">
    <name type="scientific">Gangjinia marincola</name>
    <dbReference type="NCBI Taxonomy" id="578463"/>
    <lineage>
        <taxon>Bacteria</taxon>
        <taxon>Pseudomonadati</taxon>
        <taxon>Bacteroidota</taxon>
        <taxon>Flavobacteriia</taxon>
        <taxon>Flavobacteriales</taxon>
        <taxon>Flavobacteriaceae</taxon>
        <taxon>Gangjinia</taxon>
    </lineage>
</organism>